<feature type="compositionally biased region" description="Polar residues" evidence="1">
    <location>
        <begin position="9"/>
        <end position="22"/>
    </location>
</feature>
<evidence type="ECO:0000256" key="1">
    <source>
        <dbReference type="SAM" id="MobiDB-lite"/>
    </source>
</evidence>
<dbReference type="WBParaSite" id="SSLN_0000927001-mRNA-1">
    <property type="protein sequence ID" value="SSLN_0000927001-mRNA-1"/>
    <property type="gene ID" value="SSLN_0000927001"/>
</dbReference>
<keyword evidence="3" id="KW-1185">Reference proteome</keyword>
<dbReference type="AlphaFoldDB" id="A0A183SXI1"/>
<name>A0A183SXI1_SCHSO</name>
<feature type="compositionally biased region" description="Basic residues" evidence="1">
    <location>
        <begin position="99"/>
        <end position="110"/>
    </location>
</feature>
<feature type="region of interest" description="Disordered" evidence="1">
    <location>
        <begin position="79"/>
        <end position="142"/>
    </location>
</feature>
<evidence type="ECO:0000313" key="3">
    <source>
        <dbReference type="Proteomes" id="UP000275846"/>
    </source>
</evidence>
<gene>
    <name evidence="2" type="ORF">SSLN_LOCUS8929</name>
</gene>
<sequence length="584" mass="67504">MNHHHTFPSYRSENKGSNSSNAKKQRTAWDAFIPPSQALLDPLPSRPTPDNPDQRVIGRIDRPALKLFLHILASSNSGDRSEDVVAQSVSSSTPQQKNYRGKLLKKRSGRKLGEKVVTPSKRPQSERLEPQDSFDDGSVESDGTEFNRILESGLNEEIRYGLVERRLTLADFRPLEAPFVPELIKMLVNSTEADCHASDWEPIFATYQNLRETADMHACLLLQNWNHQNHLKRQITALSLPMKIAVLRSILSGFKQKPLHFSRRLLMDIIKRPLFDQFLRPNPNMKSIVKHTALPCNRTTMDTLAFLMLHLLHAWEYASNPLTAKLRLAKIYGPLLVSFAERPVVLDQDPSDYKTEEGAILEVVLEVCNGQFWDNLSMLQLRRAFTSRTRLERTRSKKGKVDIGEDDFLDRPESRLDEVEDSDYENEAWFSYLFPNPKTATKEELKAVESAKSASQPNSEYNLYTDCRLLARLKIEEEKRKETEEETLERYKEVLGRELHGKILETTKPRIKLPNRLMNQARFRNLYVARRLRSVQEILLEVRHSSRMLQYQRDPKYRMVPSRVRTSLFVPNETPKVKVNSLFG</sequence>
<feature type="compositionally biased region" description="Polar residues" evidence="1">
    <location>
        <begin position="87"/>
        <end position="98"/>
    </location>
</feature>
<feature type="region of interest" description="Disordered" evidence="1">
    <location>
        <begin position="1"/>
        <end position="56"/>
    </location>
</feature>
<evidence type="ECO:0000313" key="2">
    <source>
        <dbReference type="EMBL" id="VDL95314.1"/>
    </source>
</evidence>
<protein>
    <submittedName>
        <fullName evidence="4">C2H2-type domain-containing protein</fullName>
    </submittedName>
</protein>
<reference evidence="2 3" key="2">
    <citation type="submission" date="2018-11" db="EMBL/GenBank/DDBJ databases">
        <authorList>
            <consortium name="Pathogen Informatics"/>
        </authorList>
    </citation>
    <scope>NUCLEOTIDE SEQUENCE [LARGE SCALE GENOMIC DNA]</scope>
    <source>
        <strain evidence="2 3">NST_G2</strain>
    </source>
</reference>
<dbReference type="Proteomes" id="UP000275846">
    <property type="component" value="Unassembled WGS sequence"/>
</dbReference>
<organism evidence="4">
    <name type="scientific">Schistocephalus solidus</name>
    <name type="common">Tapeworm</name>
    <dbReference type="NCBI Taxonomy" id="70667"/>
    <lineage>
        <taxon>Eukaryota</taxon>
        <taxon>Metazoa</taxon>
        <taxon>Spiralia</taxon>
        <taxon>Lophotrochozoa</taxon>
        <taxon>Platyhelminthes</taxon>
        <taxon>Cestoda</taxon>
        <taxon>Eucestoda</taxon>
        <taxon>Diphyllobothriidea</taxon>
        <taxon>Diphyllobothriidae</taxon>
        <taxon>Schistocephalus</taxon>
    </lineage>
</organism>
<accession>A0A183SXI1</accession>
<evidence type="ECO:0000313" key="4">
    <source>
        <dbReference type="WBParaSite" id="SSLN_0000927001-mRNA-1"/>
    </source>
</evidence>
<proteinExistence type="predicted"/>
<reference evidence="4" key="1">
    <citation type="submission" date="2016-06" db="UniProtKB">
        <authorList>
            <consortium name="WormBaseParasite"/>
        </authorList>
    </citation>
    <scope>IDENTIFICATION</scope>
</reference>
<feature type="compositionally biased region" description="Acidic residues" evidence="1">
    <location>
        <begin position="132"/>
        <end position="142"/>
    </location>
</feature>
<dbReference type="OrthoDB" id="6247869at2759"/>
<dbReference type="EMBL" id="UYSU01034933">
    <property type="protein sequence ID" value="VDL95314.1"/>
    <property type="molecule type" value="Genomic_DNA"/>
</dbReference>